<dbReference type="Pfam" id="PF00924">
    <property type="entry name" value="MS_channel_2nd"/>
    <property type="match status" value="1"/>
</dbReference>
<proteinExistence type="inferred from homology"/>
<dbReference type="Gene3D" id="2.60.120.10">
    <property type="entry name" value="Jelly Rolls"/>
    <property type="match status" value="1"/>
</dbReference>
<dbReference type="CDD" id="cd00038">
    <property type="entry name" value="CAP_ED"/>
    <property type="match status" value="1"/>
</dbReference>
<feature type="transmembrane region" description="Helical" evidence="6">
    <location>
        <begin position="16"/>
        <end position="33"/>
    </location>
</feature>
<evidence type="ECO:0000256" key="4">
    <source>
        <dbReference type="ARBA" id="ARBA00022989"/>
    </source>
</evidence>
<dbReference type="PANTHER" id="PTHR30221:SF1">
    <property type="entry name" value="SMALL-CONDUCTANCE MECHANOSENSITIVE CHANNEL"/>
    <property type="match status" value="1"/>
</dbReference>
<evidence type="ECO:0000256" key="1">
    <source>
        <dbReference type="ARBA" id="ARBA00004651"/>
    </source>
</evidence>
<dbReference type="InterPro" id="IPR000595">
    <property type="entry name" value="cNMP-bd_dom"/>
</dbReference>
<dbReference type="Proteomes" id="UP000480275">
    <property type="component" value="Unassembled WGS sequence"/>
</dbReference>
<reference evidence="8 9" key="1">
    <citation type="submission" date="2019-10" db="EMBL/GenBank/DDBJ databases">
        <title>Whole-genome sequence of the purple nonsulfur photosynthetic bacterium Rhodocyclus tenuis.</title>
        <authorList>
            <person name="Kyndt J.A."/>
            <person name="Meyer T.E."/>
        </authorList>
    </citation>
    <scope>NUCLEOTIDE SEQUENCE [LARGE SCALE GENOMIC DNA]</scope>
    <source>
        <strain evidence="8 9">DSM 110</strain>
    </source>
</reference>
<keyword evidence="6" id="KW-0406">Ion transport</keyword>
<dbReference type="OrthoDB" id="9769739at2"/>
<dbReference type="PROSITE" id="PS50042">
    <property type="entry name" value="CNMP_BINDING_3"/>
    <property type="match status" value="1"/>
</dbReference>
<dbReference type="InterPro" id="IPR006685">
    <property type="entry name" value="MscS_channel_2nd"/>
</dbReference>
<comment type="similarity">
    <text evidence="6">Belongs to the MscS (TC 1.A.23) family.</text>
</comment>
<dbReference type="Gene3D" id="2.30.30.60">
    <property type="match status" value="1"/>
</dbReference>
<evidence type="ECO:0000256" key="5">
    <source>
        <dbReference type="ARBA" id="ARBA00023136"/>
    </source>
</evidence>
<dbReference type="InterPro" id="IPR023408">
    <property type="entry name" value="MscS_beta-dom_sf"/>
</dbReference>
<evidence type="ECO:0000259" key="7">
    <source>
        <dbReference type="PROSITE" id="PS50042"/>
    </source>
</evidence>
<dbReference type="GO" id="GO:0008381">
    <property type="term" value="F:mechanosensitive monoatomic ion channel activity"/>
    <property type="evidence" value="ECO:0007669"/>
    <property type="project" value="InterPro"/>
</dbReference>
<evidence type="ECO:0000313" key="8">
    <source>
        <dbReference type="EMBL" id="MQY51473.1"/>
    </source>
</evidence>
<name>A0A6L5JVS9_RHOTE</name>
<keyword evidence="6" id="KW-0997">Cell inner membrane</keyword>
<feature type="transmembrane region" description="Helical" evidence="6">
    <location>
        <begin position="73"/>
        <end position="94"/>
    </location>
</feature>
<evidence type="ECO:0000256" key="6">
    <source>
        <dbReference type="RuleBase" id="RU369025"/>
    </source>
</evidence>
<evidence type="ECO:0000256" key="2">
    <source>
        <dbReference type="ARBA" id="ARBA00022475"/>
    </source>
</evidence>
<feature type="transmembrane region" description="Helical" evidence="6">
    <location>
        <begin position="131"/>
        <end position="149"/>
    </location>
</feature>
<dbReference type="Gene3D" id="1.10.287.1260">
    <property type="match status" value="1"/>
</dbReference>
<dbReference type="InterPro" id="IPR018490">
    <property type="entry name" value="cNMP-bd_dom_sf"/>
</dbReference>
<dbReference type="SUPFAM" id="SSF82689">
    <property type="entry name" value="Mechanosensitive channel protein MscS (YggB), C-terminal domain"/>
    <property type="match status" value="1"/>
</dbReference>
<dbReference type="InterPro" id="IPR045275">
    <property type="entry name" value="MscS_archaea/bacteria_type"/>
</dbReference>
<dbReference type="SUPFAM" id="SSF50182">
    <property type="entry name" value="Sm-like ribonucleoproteins"/>
    <property type="match status" value="1"/>
</dbReference>
<evidence type="ECO:0000256" key="3">
    <source>
        <dbReference type="ARBA" id="ARBA00022692"/>
    </source>
</evidence>
<comment type="function">
    <text evidence="6">Mechanosensitive channel that participates in the regulation of osmotic pressure changes within the cell, opening in response to stretch forces in the membrane lipid bilayer, without the need for other proteins. Contributes to normal resistance to hypoosmotic shock. Forms an ion channel of 1.0 nanosiemens conductance with a slight preference for anions.</text>
</comment>
<dbReference type="SUPFAM" id="SSF51206">
    <property type="entry name" value="cAMP-binding domain-like"/>
    <property type="match status" value="1"/>
</dbReference>
<dbReference type="InterPro" id="IPR011066">
    <property type="entry name" value="MscS_channel_C_sf"/>
</dbReference>
<organism evidence="8 9">
    <name type="scientific">Rhodocyclus tenuis</name>
    <name type="common">Rhodospirillum tenue</name>
    <dbReference type="NCBI Taxonomy" id="1066"/>
    <lineage>
        <taxon>Bacteria</taxon>
        <taxon>Pseudomonadati</taxon>
        <taxon>Pseudomonadota</taxon>
        <taxon>Betaproteobacteria</taxon>
        <taxon>Rhodocyclales</taxon>
        <taxon>Rhodocyclaceae</taxon>
        <taxon>Rhodocyclus</taxon>
    </lineage>
</organism>
<dbReference type="GO" id="GO:0005886">
    <property type="term" value="C:plasma membrane"/>
    <property type="evidence" value="ECO:0007669"/>
    <property type="project" value="UniProtKB-SubCell"/>
</dbReference>
<keyword evidence="3 6" id="KW-0812">Transmembrane</keyword>
<keyword evidence="6" id="KW-0813">Transport</keyword>
<feature type="transmembrane region" description="Helical" evidence="6">
    <location>
        <begin position="42"/>
        <end position="61"/>
    </location>
</feature>
<keyword evidence="6" id="KW-0407">Ion channel</keyword>
<dbReference type="EMBL" id="WIXJ01000003">
    <property type="protein sequence ID" value="MQY51473.1"/>
    <property type="molecule type" value="Genomic_DNA"/>
</dbReference>
<dbReference type="Gene3D" id="3.30.70.100">
    <property type="match status" value="1"/>
</dbReference>
<keyword evidence="5 6" id="KW-0472">Membrane</keyword>
<keyword evidence="4 6" id="KW-1133">Transmembrane helix</keyword>
<dbReference type="SMART" id="SM00100">
    <property type="entry name" value="cNMP"/>
    <property type="match status" value="1"/>
</dbReference>
<comment type="subcellular location">
    <subcellularLocation>
        <location evidence="6">Cell inner membrane</location>
        <topology evidence="6">Multi-pass membrane protein</topology>
    </subcellularLocation>
    <subcellularLocation>
        <location evidence="1">Cell membrane</location>
        <topology evidence="1">Multi-pass membrane protein</topology>
    </subcellularLocation>
</comment>
<gene>
    <name evidence="8" type="ORF">GHK24_06765</name>
</gene>
<sequence length="508" mass="55682">MIDSVMQHLWRDETPYVFGAALVLSLLLFRALAGNRAILKHTLLFLAFWFLVDVAAALFAVRGELKIADGVHQVALLGFGLVLIRLSGLALFRVLLPFAHVRPPRILEDILVIAGYVLWALVRMSYVGVEVSGLVATSAVITAVLAFAMQDTLGNVLGGLALQLDNSLEVGDWVRIDDLSGRVVDIQWRYTAILTRNGEKLVVPNSQLMKSRFAVLLDSDLSVDGWRRWVWFNVDYAVPPAQVIEAVERALAGAEIAHVAKVPPPSCVAMDFVPGSVRYAVRYWLSDPLEDDPTDSAVRVHIFAALARAGWRIALPDQIVHVVKESEAHDERVHEREMARRLQALSAIDLFAPLSDAERQALAEHLRPAPFAAGDTMTHQGALAHWLYIVVSGEAAVLWDAPDGSRHQIGVIPAGAVFGEMGLMTGAPRSTTIVARADVECYRLDKSGFESIIRARPQVAEAMSHILAERERQIASMQAQLQREASVPEATGGAAAILERIREFFALA</sequence>
<dbReference type="PANTHER" id="PTHR30221">
    <property type="entry name" value="SMALL-CONDUCTANCE MECHANOSENSITIVE CHANNEL"/>
    <property type="match status" value="1"/>
</dbReference>
<dbReference type="Pfam" id="PF00027">
    <property type="entry name" value="cNMP_binding"/>
    <property type="match status" value="1"/>
</dbReference>
<comment type="caution">
    <text evidence="8">The sequence shown here is derived from an EMBL/GenBank/DDBJ whole genome shotgun (WGS) entry which is preliminary data.</text>
</comment>
<dbReference type="InterPro" id="IPR014710">
    <property type="entry name" value="RmlC-like_jellyroll"/>
</dbReference>
<dbReference type="InterPro" id="IPR010920">
    <property type="entry name" value="LSM_dom_sf"/>
</dbReference>
<feature type="domain" description="Cyclic nucleotide-binding" evidence="7">
    <location>
        <begin position="350"/>
        <end position="470"/>
    </location>
</feature>
<comment type="subunit">
    <text evidence="6">Homoheptamer.</text>
</comment>
<evidence type="ECO:0000313" key="9">
    <source>
        <dbReference type="Proteomes" id="UP000480275"/>
    </source>
</evidence>
<keyword evidence="2" id="KW-1003">Cell membrane</keyword>
<accession>A0A6L5JVS9</accession>
<protein>
    <recommendedName>
        <fullName evidence="6">Small-conductance mechanosensitive channel</fullName>
    </recommendedName>
</protein>
<dbReference type="AlphaFoldDB" id="A0A6L5JVS9"/>